<dbReference type="InterPro" id="IPR006016">
    <property type="entry name" value="UspA"/>
</dbReference>
<reference evidence="4" key="2">
    <citation type="submission" date="2023-01" db="EMBL/GenBank/DDBJ databases">
        <title>Draft genome sequence of Sulfitobacter pacificus strain NBRC 109915.</title>
        <authorList>
            <person name="Sun Q."/>
            <person name="Mori K."/>
        </authorList>
    </citation>
    <scope>NUCLEOTIDE SEQUENCE</scope>
    <source>
        <strain evidence="4">NBRC 109915</strain>
    </source>
</reference>
<feature type="region of interest" description="Disordered" evidence="2">
    <location>
        <begin position="134"/>
        <end position="154"/>
    </location>
</feature>
<protein>
    <recommendedName>
        <fullName evidence="3">UspA domain-containing protein</fullName>
    </recommendedName>
</protein>
<gene>
    <name evidence="4" type="ORF">GCM10007927_03750</name>
</gene>
<keyword evidence="5" id="KW-1185">Reference proteome</keyword>
<feature type="domain" description="UspA" evidence="3">
    <location>
        <begin position="1"/>
        <end position="127"/>
    </location>
</feature>
<accession>A0ABQ5VEN6</accession>
<evidence type="ECO:0000259" key="3">
    <source>
        <dbReference type="Pfam" id="PF00582"/>
    </source>
</evidence>
<reference evidence="4" key="1">
    <citation type="journal article" date="2014" name="Int. J. Syst. Evol. Microbiol.">
        <title>Complete genome of a new Firmicutes species belonging to the dominant human colonic microbiota ('Ruminococcus bicirculans') reveals two chromosomes and a selective capacity to utilize plant glucans.</title>
        <authorList>
            <consortium name="NISC Comparative Sequencing Program"/>
            <person name="Wegmann U."/>
            <person name="Louis P."/>
            <person name="Goesmann A."/>
            <person name="Henrissat B."/>
            <person name="Duncan S.H."/>
            <person name="Flint H.J."/>
        </authorList>
    </citation>
    <scope>NUCLEOTIDE SEQUENCE</scope>
    <source>
        <strain evidence="4">NBRC 109915</strain>
    </source>
</reference>
<comment type="similarity">
    <text evidence="1">Belongs to the universal stress protein A family.</text>
</comment>
<dbReference type="PANTHER" id="PTHR46268">
    <property type="entry name" value="STRESS RESPONSE PROTEIN NHAX"/>
    <property type="match status" value="1"/>
</dbReference>
<evidence type="ECO:0000256" key="1">
    <source>
        <dbReference type="ARBA" id="ARBA00008791"/>
    </source>
</evidence>
<evidence type="ECO:0000256" key="2">
    <source>
        <dbReference type="SAM" id="MobiDB-lite"/>
    </source>
</evidence>
<comment type="caution">
    <text evidence="4">The sequence shown here is derived from an EMBL/GenBank/DDBJ whole genome shotgun (WGS) entry which is preliminary data.</text>
</comment>
<dbReference type="Gene3D" id="3.40.50.620">
    <property type="entry name" value="HUPs"/>
    <property type="match status" value="1"/>
</dbReference>
<proteinExistence type="inferred from homology"/>
<name>A0ABQ5VEN6_9RHOB</name>
<dbReference type="RefSeq" id="WP_284370002.1">
    <property type="nucleotide sequence ID" value="NZ_BSNL01000001.1"/>
</dbReference>
<dbReference type="CDD" id="cd00293">
    <property type="entry name" value="USP-like"/>
    <property type="match status" value="1"/>
</dbReference>
<dbReference type="SUPFAM" id="SSF52402">
    <property type="entry name" value="Adenine nucleotide alpha hydrolases-like"/>
    <property type="match status" value="1"/>
</dbReference>
<evidence type="ECO:0000313" key="4">
    <source>
        <dbReference type="EMBL" id="GLQ25572.1"/>
    </source>
</evidence>
<dbReference type="InterPro" id="IPR014729">
    <property type="entry name" value="Rossmann-like_a/b/a_fold"/>
</dbReference>
<dbReference type="PANTHER" id="PTHR46268:SF6">
    <property type="entry name" value="UNIVERSAL STRESS PROTEIN UP12"/>
    <property type="match status" value="1"/>
</dbReference>
<dbReference type="EMBL" id="BSNL01000001">
    <property type="protein sequence ID" value="GLQ25572.1"/>
    <property type="molecule type" value="Genomic_DNA"/>
</dbReference>
<dbReference type="Pfam" id="PF00582">
    <property type="entry name" value="Usp"/>
    <property type="match status" value="1"/>
</dbReference>
<organism evidence="4 5">
    <name type="scientific">Sulfitobacter pacificus</name>
    <dbReference type="NCBI Taxonomy" id="1499314"/>
    <lineage>
        <taxon>Bacteria</taxon>
        <taxon>Pseudomonadati</taxon>
        <taxon>Pseudomonadota</taxon>
        <taxon>Alphaproteobacteria</taxon>
        <taxon>Rhodobacterales</taxon>
        <taxon>Roseobacteraceae</taxon>
        <taxon>Sulfitobacter</taxon>
    </lineage>
</organism>
<dbReference type="Proteomes" id="UP001161388">
    <property type="component" value="Unassembled WGS sequence"/>
</dbReference>
<evidence type="ECO:0000313" key="5">
    <source>
        <dbReference type="Proteomes" id="UP001161388"/>
    </source>
</evidence>
<sequence length="154" mass="16629">MYKKFLVPIALDHGVSKGTLEIAKALTGSAGEISALHVSEAPLGAVRNYVDDAAKEEGLARARAELRARTEHLADVKAEMVIGHTHRSIIDCASTQGIDCIVMGAHKPGFSDHLLGSTAARVVRHAPRHRARLSQHMTQAHSPTVHPTRKAFHL</sequence>